<keyword evidence="1" id="KW-0732">Signal</keyword>
<dbReference type="Proteomes" id="UP000000707">
    <property type="component" value="Unassembled WGS sequence"/>
</dbReference>
<dbReference type="KEGG" id="cten:18247003"/>
<dbReference type="HOGENOM" id="CLU_061591_0_0_1"/>
<gene>
    <name evidence="2" type="ORF">CANTEDRAFT_113522</name>
</gene>
<evidence type="ECO:0000313" key="3">
    <source>
        <dbReference type="Proteomes" id="UP000000707"/>
    </source>
</evidence>
<evidence type="ECO:0008006" key="4">
    <source>
        <dbReference type="Google" id="ProtNLM"/>
    </source>
</evidence>
<evidence type="ECO:0000313" key="2">
    <source>
        <dbReference type="EMBL" id="EGV64740.1"/>
    </source>
</evidence>
<evidence type="ECO:0000256" key="1">
    <source>
        <dbReference type="SAM" id="SignalP"/>
    </source>
</evidence>
<dbReference type="AlphaFoldDB" id="G3B2R4"/>
<name>G3B2R4_CANTC</name>
<protein>
    <recommendedName>
        <fullName evidence="4">Opaque-phase-specific protein OP4</fullName>
    </recommendedName>
</protein>
<accession>G3B2R4</accession>
<feature type="signal peptide" evidence="1">
    <location>
        <begin position="1"/>
        <end position="20"/>
    </location>
</feature>
<proteinExistence type="predicted"/>
<dbReference type="GeneID" id="18247003"/>
<reference evidence="2 3" key="1">
    <citation type="journal article" date="2011" name="Proc. Natl. Acad. Sci. U.S.A.">
        <title>Comparative genomics of xylose-fermenting fungi for enhanced biofuel production.</title>
        <authorList>
            <person name="Wohlbach D.J."/>
            <person name="Kuo A."/>
            <person name="Sato T.K."/>
            <person name="Potts K.M."/>
            <person name="Salamov A.A."/>
            <person name="LaButti K.M."/>
            <person name="Sun H."/>
            <person name="Clum A."/>
            <person name="Pangilinan J.L."/>
            <person name="Lindquist E.A."/>
            <person name="Lucas S."/>
            <person name="Lapidus A."/>
            <person name="Jin M."/>
            <person name="Gunawan C."/>
            <person name="Balan V."/>
            <person name="Dale B.E."/>
            <person name="Jeffries T.W."/>
            <person name="Zinkel R."/>
            <person name="Barry K.W."/>
            <person name="Grigoriev I.V."/>
            <person name="Gasch A.P."/>
        </authorList>
    </citation>
    <scope>NUCLEOTIDE SEQUENCE [LARGE SCALE GENOMIC DNA]</scope>
    <source>
        <strain evidence="3">ATCC 10573 / BCRC 21748 / CBS 615 / JCM 9827 / NBRC 10315 / NRRL Y-1498 / VKM Y-70</strain>
    </source>
</reference>
<dbReference type="RefSeq" id="XP_006685546.1">
    <property type="nucleotide sequence ID" value="XM_006685483.1"/>
</dbReference>
<dbReference type="eggNOG" id="ENOG502RAFC">
    <property type="taxonomic scope" value="Eukaryota"/>
</dbReference>
<feature type="chain" id="PRO_5003442816" description="Opaque-phase-specific protein OP4" evidence="1">
    <location>
        <begin position="21"/>
        <end position="322"/>
    </location>
</feature>
<keyword evidence="3" id="KW-1185">Reference proteome</keyword>
<sequence>MRLFTFLFALILACGISVQAAPTTVDSGLSVREITMVQESVANINDYVKKRDGLAAEEKSKRESQIVTDVLTAIKDTNLAVPILEYVINDSTLEPIAVNTISYLIKNDYINIDTLLKALNDSGLAVSVIQDLISDCNFYAEIYSLALGYISDLADKIGDYIKGLFRREYMMVEITPKMAPLQRRASEEEILTSLMESLKDSGLANQVVEALVVDPAFYSFGADLIKKLIEDNDISLSSLVADLLDSGLIPSLIKAFLNLGTFDTIITNALAAAFGKCDGSSVTSAITSATTVASITTTPISDIPLPTGSTGVCRKKKRSYVH</sequence>
<dbReference type="EMBL" id="GL996515">
    <property type="protein sequence ID" value="EGV64740.1"/>
    <property type="molecule type" value="Genomic_DNA"/>
</dbReference>
<organism evidence="3">
    <name type="scientific">Candida tenuis (strain ATCC 10573 / BCRC 21748 / CBS 615 / JCM 9827 / NBRC 10315 / NRRL Y-1498 / VKM Y-70)</name>
    <name type="common">Yeast</name>
    <name type="synonym">Yamadazyma tenuis</name>
    <dbReference type="NCBI Taxonomy" id="590646"/>
    <lineage>
        <taxon>Eukaryota</taxon>
        <taxon>Fungi</taxon>
        <taxon>Dikarya</taxon>
        <taxon>Ascomycota</taxon>
        <taxon>Saccharomycotina</taxon>
        <taxon>Pichiomycetes</taxon>
        <taxon>Debaryomycetaceae</taxon>
        <taxon>Yamadazyma</taxon>
    </lineage>
</organism>
<dbReference type="OrthoDB" id="4017194at2759"/>